<protein>
    <submittedName>
        <fullName evidence="1">Uncharacterized protein</fullName>
    </submittedName>
</protein>
<dbReference type="SUPFAM" id="SSF56219">
    <property type="entry name" value="DNase I-like"/>
    <property type="match status" value="1"/>
</dbReference>
<gene>
    <name evidence="1" type="ORF">DILT_LOCUS12384</name>
</gene>
<sequence>MPGYQLFWKDREGRQGGGVLTYVKIGLIVLYKTDKFTSSSEAIWLFVKGPGSSSLDVLTLYRPPRRDPVADASLLEELEKISTRSDILMVGNFNVPHIDWSSACAHGSDLAFDSCLLSMTMNRIGVRGRLLAWIENFLIGRPQTVHLNDKQSAKVAVESGGPQGSVIGTILFTVYINNCVSKLDCDIAMFANDIKLCLVISTAADEELQANLNRHE</sequence>
<name>A0A3P7LZQ4_DIBLA</name>
<proteinExistence type="predicted"/>
<organism evidence="1 2">
    <name type="scientific">Dibothriocephalus latus</name>
    <name type="common">Fish tapeworm</name>
    <name type="synonym">Diphyllobothrium latum</name>
    <dbReference type="NCBI Taxonomy" id="60516"/>
    <lineage>
        <taxon>Eukaryota</taxon>
        <taxon>Metazoa</taxon>
        <taxon>Spiralia</taxon>
        <taxon>Lophotrochozoa</taxon>
        <taxon>Platyhelminthes</taxon>
        <taxon>Cestoda</taxon>
        <taxon>Eucestoda</taxon>
        <taxon>Diphyllobothriidea</taxon>
        <taxon>Diphyllobothriidae</taxon>
        <taxon>Dibothriocephalus</taxon>
    </lineage>
</organism>
<dbReference type="InterPro" id="IPR036691">
    <property type="entry name" value="Endo/exonu/phosph_ase_sf"/>
</dbReference>
<dbReference type="Proteomes" id="UP000281553">
    <property type="component" value="Unassembled WGS sequence"/>
</dbReference>
<accession>A0A3P7LZQ4</accession>
<reference evidence="1 2" key="1">
    <citation type="submission" date="2018-11" db="EMBL/GenBank/DDBJ databases">
        <authorList>
            <consortium name="Pathogen Informatics"/>
        </authorList>
    </citation>
    <scope>NUCLEOTIDE SEQUENCE [LARGE SCALE GENOMIC DNA]</scope>
</reference>
<dbReference type="Gene3D" id="3.60.10.10">
    <property type="entry name" value="Endonuclease/exonuclease/phosphatase"/>
    <property type="match status" value="1"/>
</dbReference>
<dbReference type="PANTHER" id="PTHR33332">
    <property type="entry name" value="REVERSE TRANSCRIPTASE DOMAIN-CONTAINING PROTEIN"/>
    <property type="match status" value="1"/>
</dbReference>
<evidence type="ECO:0000313" key="1">
    <source>
        <dbReference type="EMBL" id="VDN16553.1"/>
    </source>
</evidence>
<evidence type="ECO:0000313" key="2">
    <source>
        <dbReference type="Proteomes" id="UP000281553"/>
    </source>
</evidence>
<keyword evidence="2" id="KW-1185">Reference proteome</keyword>
<dbReference type="OrthoDB" id="6274754at2759"/>
<dbReference type="EMBL" id="UYRU01066257">
    <property type="protein sequence ID" value="VDN16553.1"/>
    <property type="molecule type" value="Genomic_DNA"/>
</dbReference>
<dbReference type="AlphaFoldDB" id="A0A3P7LZQ4"/>